<comment type="function">
    <text evidence="2">Nuclear serine protease which mediates apoptosis.</text>
</comment>
<dbReference type="InterPro" id="IPR025926">
    <property type="entry name" value="PDZ-like_dom"/>
</dbReference>
<dbReference type="InterPro" id="IPR015421">
    <property type="entry name" value="PyrdxlP-dep_Trfase_major"/>
</dbReference>
<dbReference type="Proteomes" id="UP000614610">
    <property type="component" value="Unassembled WGS sequence"/>
</dbReference>
<accession>A0A8H8UWD1</accession>
<dbReference type="SUPFAM" id="SSF50156">
    <property type="entry name" value="PDZ domain-like"/>
    <property type="match status" value="3"/>
</dbReference>
<dbReference type="GO" id="GO:0006915">
    <property type="term" value="P:apoptotic process"/>
    <property type="evidence" value="ECO:0007669"/>
    <property type="project" value="UniProtKB-KW"/>
</dbReference>
<dbReference type="InterPro" id="IPR001940">
    <property type="entry name" value="Peptidase_S1C"/>
</dbReference>
<evidence type="ECO:0000313" key="14">
    <source>
        <dbReference type="Proteomes" id="UP000614610"/>
    </source>
</evidence>
<dbReference type="CDD" id="cd06786">
    <property type="entry name" value="cpPDZ1_ScNma111-like"/>
    <property type="match status" value="1"/>
</dbReference>
<dbReference type="Pfam" id="PF12812">
    <property type="entry name" value="PDZ_1"/>
    <property type="match status" value="2"/>
</dbReference>
<dbReference type="Pfam" id="PF13365">
    <property type="entry name" value="Trypsin_2"/>
    <property type="match status" value="1"/>
</dbReference>
<reference evidence="13" key="1">
    <citation type="submission" date="2019-06" db="EMBL/GenBank/DDBJ databases">
        <authorList>
            <person name="Palmer J.M."/>
        </authorList>
    </citation>
    <scope>NUCLEOTIDE SEQUENCE</scope>
    <source>
        <strain evidence="13">TWF679</strain>
    </source>
</reference>
<dbReference type="PANTHER" id="PTHR46366">
    <property type="entry name" value="PRO-APOPTOTIC SERINE PROTEASE NMA111"/>
    <property type="match status" value="1"/>
</dbReference>
<dbReference type="GO" id="GO:0006508">
    <property type="term" value="P:proteolysis"/>
    <property type="evidence" value="ECO:0007669"/>
    <property type="project" value="InterPro"/>
</dbReference>
<evidence type="ECO:0000256" key="8">
    <source>
        <dbReference type="ARBA" id="ARBA00022737"/>
    </source>
</evidence>
<dbReference type="CDD" id="cd00609">
    <property type="entry name" value="AAT_like"/>
    <property type="match status" value="1"/>
</dbReference>
<comment type="caution">
    <text evidence="13">The sequence shown here is derived from an EMBL/GenBank/DDBJ whole genome shotgun (WGS) entry which is preliminary data.</text>
</comment>
<dbReference type="OrthoDB" id="4217619at2759"/>
<evidence type="ECO:0000313" key="13">
    <source>
        <dbReference type="EMBL" id="KAF3200077.1"/>
    </source>
</evidence>
<feature type="region of interest" description="Disordered" evidence="10">
    <location>
        <begin position="1"/>
        <end position="21"/>
    </location>
</feature>
<keyword evidence="7" id="KW-0053">Apoptosis</keyword>
<keyword evidence="8" id="KW-0677">Repeat</keyword>
<dbReference type="InterPro" id="IPR009003">
    <property type="entry name" value="Peptidase_S1_PA"/>
</dbReference>
<evidence type="ECO:0000256" key="6">
    <source>
        <dbReference type="ARBA" id="ARBA00021524"/>
    </source>
</evidence>
<dbReference type="PRINTS" id="PR00834">
    <property type="entry name" value="PROTEASES2C"/>
</dbReference>
<comment type="cofactor">
    <cofactor evidence="1">
        <name>pyridoxal 5'-phosphate</name>
        <dbReference type="ChEBI" id="CHEBI:597326"/>
    </cofactor>
</comment>
<keyword evidence="9" id="KW-0663">Pyridoxal phosphate</keyword>
<dbReference type="GO" id="GO:0030170">
    <property type="term" value="F:pyridoxal phosphate binding"/>
    <property type="evidence" value="ECO:0007669"/>
    <property type="project" value="InterPro"/>
</dbReference>
<dbReference type="InterPro" id="IPR001917">
    <property type="entry name" value="Aminotrans_II_pyridoxalP_BS"/>
</dbReference>
<comment type="similarity">
    <text evidence="3">Belongs to the class-II pyridoxal-phosphate-dependent aminotransferase family.</text>
</comment>
<dbReference type="Pfam" id="PF00155">
    <property type="entry name" value="Aminotran_1_2"/>
    <property type="match status" value="1"/>
</dbReference>
<dbReference type="PROSITE" id="PS00599">
    <property type="entry name" value="AA_TRANSFER_CLASS_2"/>
    <property type="match status" value="1"/>
</dbReference>
<evidence type="ECO:0000256" key="1">
    <source>
        <dbReference type="ARBA" id="ARBA00001933"/>
    </source>
</evidence>
<dbReference type="PANTHER" id="PTHR46366:SF8">
    <property type="entry name" value="PRO-APOPTOTIC SERINE PROTEASE NMA111"/>
    <property type="match status" value="1"/>
</dbReference>
<dbReference type="Gene3D" id="3.40.640.10">
    <property type="entry name" value="Type I PLP-dependent aspartate aminotransferase-like (Major domain)"/>
    <property type="match status" value="1"/>
</dbReference>
<evidence type="ECO:0000256" key="9">
    <source>
        <dbReference type="ARBA" id="ARBA00022898"/>
    </source>
</evidence>
<dbReference type="InterPro" id="IPR036034">
    <property type="entry name" value="PDZ_sf"/>
</dbReference>
<dbReference type="SUPFAM" id="SSF53383">
    <property type="entry name" value="PLP-dependent transferases"/>
    <property type="match status" value="1"/>
</dbReference>
<proteinExistence type="inferred from homology"/>
<dbReference type="GO" id="GO:0004252">
    <property type="term" value="F:serine-type endopeptidase activity"/>
    <property type="evidence" value="ECO:0007669"/>
    <property type="project" value="InterPro"/>
</dbReference>
<protein>
    <recommendedName>
        <fullName evidence="5">Pro-apoptotic serine protease NMA111</fullName>
    </recommendedName>
    <alternativeName>
        <fullName evidence="6">Pro-apoptotic serine protease nma111</fullName>
    </alternativeName>
</protein>
<organism evidence="13 14">
    <name type="scientific">Orbilia oligospora</name>
    <name type="common">Nematode-trapping fungus</name>
    <name type="synonym">Arthrobotrys oligospora</name>
    <dbReference type="NCBI Taxonomy" id="2813651"/>
    <lineage>
        <taxon>Eukaryota</taxon>
        <taxon>Fungi</taxon>
        <taxon>Dikarya</taxon>
        <taxon>Ascomycota</taxon>
        <taxon>Pezizomycotina</taxon>
        <taxon>Orbiliomycetes</taxon>
        <taxon>Orbiliales</taxon>
        <taxon>Orbiliaceae</taxon>
        <taxon>Orbilia</taxon>
    </lineage>
</organism>
<gene>
    <name evidence="13" type="ORF">TWF679_001066</name>
</gene>
<dbReference type="Gene3D" id="2.30.42.10">
    <property type="match status" value="1"/>
</dbReference>
<dbReference type="InterPro" id="IPR004839">
    <property type="entry name" value="Aminotransferase_I/II_large"/>
</dbReference>
<name>A0A8H8UWD1_ORBOL</name>
<evidence type="ECO:0000259" key="12">
    <source>
        <dbReference type="Pfam" id="PF12812"/>
    </source>
</evidence>
<evidence type="ECO:0000256" key="10">
    <source>
        <dbReference type="SAM" id="MobiDB-lite"/>
    </source>
</evidence>
<evidence type="ECO:0000256" key="7">
    <source>
        <dbReference type="ARBA" id="ARBA00022703"/>
    </source>
</evidence>
<evidence type="ECO:0000256" key="2">
    <source>
        <dbReference type="ARBA" id="ARBA00002558"/>
    </source>
</evidence>
<evidence type="ECO:0000256" key="3">
    <source>
        <dbReference type="ARBA" id="ARBA00008392"/>
    </source>
</evidence>
<dbReference type="EMBL" id="WIWT01000111">
    <property type="protein sequence ID" value="KAF3200077.1"/>
    <property type="molecule type" value="Genomic_DNA"/>
</dbReference>
<dbReference type="GO" id="GO:0016740">
    <property type="term" value="F:transferase activity"/>
    <property type="evidence" value="ECO:0007669"/>
    <property type="project" value="InterPro"/>
</dbReference>
<dbReference type="InterPro" id="IPR015424">
    <property type="entry name" value="PyrdxlP-dep_Trfase"/>
</dbReference>
<comment type="similarity">
    <text evidence="4">Belongs to the peptidase S1C family.</text>
</comment>
<feature type="domain" description="PDZ-like" evidence="12">
    <location>
        <begin position="873"/>
        <end position="951"/>
    </location>
</feature>
<dbReference type="Gene3D" id="2.40.10.120">
    <property type="match status" value="1"/>
</dbReference>
<evidence type="ECO:0000259" key="11">
    <source>
        <dbReference type="Pfam" id="PF00155"/>
    </source>
</evidence>
<feature type="domain" description="PDZ-like" evidence="12">
    <location>
        <begin position="403"/>
        <end position="479"/>
    </location>
</feature>
<dbReference type="CDD" id="cd06719">
    <property type="entry name" value="PDZ2-4_Nma111p-like"/>
    <property type="match status" value="2"/>
</dbReference>
<feature type="domain" description="Aminotransferase class I/classII large" evidence="11">
    <location>
        <begin position="1070"/>
        <end position="1327"/>
    </location>
</feature>
<evidence type="ECO:0000256" key="5">
    <source>
        <dbReference type="ARBA" id="ARBA00020338"/>
    </source>
</evidence>
<sequence>MEATAESRSKRRHSGSAQFIRPSKHVKGDHFEIEFEDTTEYNDEDADDDINMLAEQDLLAALEQAQSEPRMVPHIASTGDSVEWQRTIESVVRNVVSIRFCQTCSFDADPAVTSEATGFVVDKTRGLVLTNRHVACAGPFWGYCVFDNHEECDVYPVYRDPVHDFGILKFDPSKIKYMEVGELTLRPDLARVGVEIRVVGNDAGEKLSILSGVISRTDRNAPDYGDGYNDFNTNYIQAAASASGGSSGSPVVNVDGFAVALQAGGSTEAATDYFLPLDRPLRALQCIQNNEAVARGTIQTQWLIKPFDECRRLGLTPPWEAAIRQNFPKEIGMLVAETVLPGGPGYKSIEEGDILIKINDELITKFVRLDDILDSNVGSNIKLLLQRGGQDIEVELGVGDLHEITPDRFLTVCGASFHDLSYQLARLYAIPVKGVYVSEPAGTFRFDGSDKGWIIASVDNERTPDLETFINVMKHIPDRSRVVVTYRHLRDLHTLNTSILQIDRHWTSKMRMALRNDSTGLWDFKEVADALPPKPLQPMSAQFVTLDNPGFAGASDLVRSFVRIACEMPLKIDGYPLPRKVGFGVVVDHEKGLVVVSRAFVPYDLCDLTLTIAESVVVPGKVVFLHPLQNYAVVQYDPTLVQAPVRSAKLSTESVRQGSSTVFFGFNHNFRVVTTKTTITDITTVAIPANSMAPRYRAINLDAITVDTSLSAQCASGVLADEDGTIQALWLTYLGDRAHGSKDIEYHLGLSTPTILPVIRQIQRGQIPNLRILDVELHTIQMSQARVMGVSEDWIRKVEQDNPQRHQLFIVRKVSCGPVQTLEEGDLILTLNGKIMTRISDLDVMYDHDELDIHVVRNCEELSIKVPTVTTTDIETNRVVVFCGAVLHRPHHAVRQQISHMHSEVYVSARSRGSPAFQYQLVPTNFVLAVNGVSTPDLDSFLKEVSKIPDNTYFRLRVITFDNVPFTPFLISMCMRSTQCANLKLNDSHVSPSSVLGLGKSAEHAEWVDYKTCRLPTPHFKNNIIFRKLDLTMGGVAFNLETCARPNIVALQPYRCARDDYKDDGSNTLLDANENSYGPSLSIDLSANHEVNGSTLRLAGLNRYPDPHQIELKQLLCDLRQVASSPATLRPDNIFVGVGSDEAIDGLIRCFCVPGIDKILVCPPTYGMYTVAAQVNDVEVVKAPLEIEGESPSFDIQPAKIKEELEGDPRIKLVYICSPGNPTGKLVDPGRLKELLEYNWNGVVVLDEAYIDFATHGKSLAHWVNDYPNLVVMQTLSKAFGMAGIRLGFAFAPSRIAGLLNNLKAPYNVSSLTSALAIQAVSSAGLEVMRSHRELIAAQGA</sequence>
<evidence type="ECO:0000256" key="4">
    <source>
        <dbReference type="ARBA" id="ARBA00010541"/>
    </source>
</evidence>
<dbReference type="SUPFAM" id="SSF50494">
    <property type="entry name" value="Trypsin-like serine proteases"/>
    <property type="match status" value="2"/>
</dbReference>